<evidence type="ECO:0000256" key="7">
    <source>
        <dbReference type="ARBA" id="ARBA00022840"/>
    </source>
</evidence>
<sequence>MVEKTVDELLQLHQELEEILYEQQGMTFKFKYVNGQFIHTFCAGQLLSKIGLTPCAVIGRQLKDFLPADIAAYKETFYLDAWNGKEDIAYEGEKDGVFYFVSLRPIRRSGQVTEVVASCVDITERKRAEEELRETKELLESLIKNSVDGICVTDMEGKVIRVNRSFEKIYGWQEEELIGKQVPIFPLHMKNDLDVICNQLQTGKKVMNCETIRQRKDGEMIHVCLTVSPIKDAAGRVIALTGITRDISERKRSEDFYRKADKLNVIGQLAAGLAHEIRNPLTSLRGFIQLMQSSGTNKSAYCDIMISEIDRINSIVNEFLIIAKPHATSFRKNDIRIILHNVVTLLEPQAVLNNIQIQLEVEGDFPLVESSEMEIKQVFVNILKNAIEAMPGGGMIRIALVAQTNSILIRFNDEGNGIPDNLIPRLGEPFFTTKEQGTGLGLMMCYKIIADHKGSIMINSVVSEGSTFDITLPLSAGE</sequence>
<reference evidence="12 13" key="1">
    <citation type="submission" date="2024-09" db="EMBL/GenBank/DDBJ databases">
        <authorList>
            <person name="Sun Q."/>
            <person name="Mori K."/>
        </authorList>
    </citation>
    <scope>NUCLEOTIDE SEQUENCE [LARGE SCALE GENOMIC DNA]</scope>
    <source>
        <strain evidence="12 13">CCM 4839</strain>
    </source>
</reference>
<dbReference type="PROSITE" id="PS50109">
    <property type="entry name" value="HIS_KIN"/>
    <property type="match status" value="1"/>
</dbReference>
<accession>A0ABV6J262</accession>
<dbReference type="SMART" id="SM00091">
    <property type="entry name" value="PAS"/>
    <property type="match status" value="1"/>
</dbReference>
<dbReference type="SMART" id="SM00387">
    <property type="entry name" value="HATPase_c"/>
    <property type="match status" value="1"/>
</dbReference>
<evidence type="ECO:0000256" key="6">
    <source>
        <dbReference type="ARBA" id="ARBA00022777"/>
    </source>
</evidence>
<keyword evidence="8" id="KW-0902">Two-component regulatory system</keyword>
<dbReference type="PRINTS" id="PR00344">
    <property type="entry name" value="BCTRLSENSOR"/>
</dbReference>
<feature type="domain" description="PAC" evidence="11">
    <location>
        <begin position="207"/>
        <end position="259"/>
    </location>
</feature>
<keyword evidence="6" id="KW-0418">Kinase</keyword>
<dbReference type="InterPro" id="IPR036890">
    <property type="entry name" value="HATPase_C_sf"/>
</dbReference>
<dbReference type="InterPro" id="IPR003661">
    <property type="entry name" value="HisK_dim/P_dom"/>
</dbReference>
<dbReference type="SMART" id="SM00086">
    <property type="entry name" value="PAC"/>
    <property type="match status" value="2"/>
</dbReference>
<dbReference type="SUPFAM" id="SSF47384">
    <property type="entry name" value="Homodimeric domain of signal transducing histidine kinase"/>
    <property type="match status" value="1"/>
</dbReference>
<dbReference type="PROSITE" id="PS50112">
    <property type="entry name" value="PAS"/>
    <property type="match status" value="1"/>
</dbReference>
<dbReference type="Gene3D" id="3.30.450.20">
    <property type="entry name" value="PAS domain"/>
    <property type="match status" value="2"/>
</dbReference>
<evidence type="ECO:0000256" key="1">
    <source>
        <dbReference type="ARBA" id="ARBA00000085"/>
    </source>
</evidence>
<feature type="domain" description="PAS" evidence="10">
    <location>
        <begin position="135"/>
        <end position="201"/>
    </location>
</feature>
<dbReference type="InterPro" id="IPR000700">
    <property type="entry name" value="PAS-assoc_C"/>
</dbReference>
<dbReference type="InterPro" id="IPR001610">
    <property type="entry name" value="PAC"/>
</dbReference>
<dbReference type="SUPFAM" id="SSF55785">
    <property type="entry name" value="PYP-like sensor domain (PAS domain)"/>
    <property type="match status" value="2"/>
</dbReference>
<evidence type="ECO:0000256" key="4">
    <source>
        <dbReference type="ARBA" id="ARBA00022679"/>
    </source>
</evidence>
<evidence type="ECO:0000259" key="11">
    <source>
        <dbReference type="PROSITE" id="PS50113"/>
    </source>
</evidence>
<dbReference type="EMBL" id="JBHLVF010000003">
    <property type="protein sequence ID" value="MFC0389948.1"/>
    <property type="molecule type" value="Genomic_DNA"/>
</dbReference>
<dbReference type="PANTHER" id="PTHR43065:SF34">
    <property type="entry name" value="SPORULATION KINASE A"/>
    <property type="match status" value="1"/>
</dbReference>
<keyword evidence="13" id="KW-1185">Reference proteome</keyword>
<dbReference type="Pfam" id="PF00512">
    <property type="entry name" value="HisKA"/>
    <property type="match status" value="1"/>
</dbReference>
<dbReference type="InterPro" id="IPR035965">
    <property type="entry name" value="PAS-like_dom_sf"/>
</dbReference>
<dbReference type="CDD" id="cd00130">
    <property type="entry name" value="PAS"/>
    <property type="match status" value="1"/>
</dbReference>
<dbReference type="Pfam" id="PF02518">
    <property type="entry name" value="HATPase_c"/>
    <property type="match status" value="1"/>
</dbReference>
<dbReference type="InterPro" id="IPR004358">
    <property type="entry name" value="Sig_transdc_His_kin-like_C"/>
</dbReference>
<feature type="domain" description="Histidine kinase" evidence="9">
    <location>
        <begin position="272"/>
        <end position="476"/>
    </location>
</feature>
<dbReference type="Pfam" id="PF08448">
    <property type="entry name" value="PAS_4"/>
    <property type="match status" value="1"/>
</dbReference>
<evidence type="ECO:0000313" key="12">
    <source>
        <dbReference type="EMBL" id="MFC0389948.1"/>
    </source>
</evidence>
<protein>
    <recommendedName>
        <fullName evidence="2">histidine kinase</fullName>
        <ecNumber evidence="2">2.7.13.3</ecNumber>
    </recommendedName>
</protein>
<evidence type="ECO:0000259" key="10">
    <source>
        <dbReference type="PROSITE" id="PS50112"/>
    </source>
</evidence>
<dbReference type="InterPro" id="IPR005467">
    <property type="entry name" value="His_kinase_dom"/>
</dbReference>
<dbReference type="InterPro" id="IPR000014">
    <property type="entry name" value="PAS"/>
</dbReference>
<dbReference type="Gene3D" id="1.10.287.130">
    <property type="match status" value="1"/>
</dbReference>
<gene>
    <name evidence="12" type="ORF">ACFFJ8_01020</name>
</gene>
<dbReference type="Proteomes" id="UP001589818">
    <property type="component" value="Unassembled WGS sequence"/>
</dbReference>
<feature type="domain" description="PAC" evidence="11">
    <location>
        <begin position="84"/>
        <end position="134"/>
    </location>
</feature>
<evidence type="ECO:0000256" key="8">
    <source>
        <dbReference type="ARBA" id="ARBA00023012"/>
    </source>
</evidence>
<dbReference type="RefSeq" id="WP_204821913.1">
    <property type="nucleotide sequence ID" value="NZ_JANHOF010000015.1"/>
</dbReference>
<dbReference type="CDD" id="cd00082">
    <property type="entry name" value="HisKA"/>
    <property type="match status" value="1"/>
</dbReference>
<dbReference type="SMART" id="SM00388">
    <property type="entry name" value="HisKA"/>
    <property type="match status" value="1"/>
</dbReference>
<dbReference type="EC" id="2.7.13.3" evidence="2"/>
<evidence type="ECO:0000256" key="2">
    <source>
        <dbReference type="ARBA" id="ARBA00012438"/>
    </source>
</evidence>
<comment type="catalytic activity">
    <reaction evidence="1">
        <text>ATP + protein L-histidine = ADP + protein N-phospho-L-histidine.</text>
        <dbReference type="EC" id="2.7.13.3"/>
    </reaction>
</comment>
<proteinExistence type="predicted"/>
<organism evidence="12 13">
    <name type="scientific">Paenibacillus mendelii</name>
    <dbReference type="NCBI Taxonomy" id="206163"/>
    <lineage>
        <taxon>Bacteria</taxon>
        <taxon>Bacillati</taxon>
        <taxon>Bacillota</taxon>
        <taxon>Bacilli</taxon>
        <taxon>Bacillales</taxon>
        <taxon>Paenibacillaceae</taxon>
        <taxon>Paenibacillus</taxon>
    </lineage>
</organism>
<keyword evidence="7" id="KW-0067">ATP-binding</keyword>
<keyword evidence="3" id="KW-0597">Phosphoprotein</keyword>
<dbReference type="InterPro" id="IPR013656">
    <property type="entry name" value="PAS_4"/>
</dbReference>
<keyword evidence="5" id="KW-0547">Nucleotide-binding</keyword>
<keyword evidence="4" id="KW-0808">Transferase</keyword>
<evidence type="ECO:0000313" key="13">
    <source>
        <dbReference type="Proteomes" id="UP001589818"/>
    </source>
</evidence>
<dbReference type="InterPro" id="IPR036097">
    <property type="entry name" value="HisK_dim/P_sf"/>
</dbReference>
<comment type="caution">
    <text evidence="12">The sequence shown here is derived from an EMBL/GenBank/DDBJ whole genome shotgun (WGS) entry which is preliminary data.</text>
</comment>
<evidence type="ECO:0000256" key="3">
    <source>
        <dbReference type="ARBA" id="ARBA00022553"/>
    </source>
</evidence>
<evidence type="ECO:0000256" key="5">
    <source>
        <dbReference type="ARBA" id="ARBA00022741"/>
    </source>
</evidence>
<dbReference type="Pfam" id="PF13426">
    <property type="entry name" value="PAS_9"/>
    <property type="match status" value="1"/>
</dbReference>
<dbReference type="NCBIfam" id="TIGR00229">
    <property type="entry name" value="sensory_box"/>
    <property type="match status" value="2"/>
</dbReference>
<dbReference type="PANTHER" id="PTHR43065">
    <property type="entry name" value="SENSOR HISTIDINE KINASE"/>
    <property type="match status" value="1"/>
</dbReference>
<dbReference type="InterPro" id="IPR003594">
    <property type="entry name" value="HATPase_dom"/>
</dbReference>
<dbReference type="PROSITE" id="PS50113">
    <property type="entry name" value="PAC"/>
    <property type="match status" value="2"/>
</dbReference>
<dbReference type="SUPFAM" id="SSF55874">
    <property type="entry name" value="ATPase domain of HSP90 chaperone/DNA topoisomerase II/histidine kinase"/>
    <property type="match status" value="1"/>
</dbReference>
<evidence type="ECO:0000259" key="9">
    <source>
        <dbReference type="PROSITE" id="PS50109"/>
    </source>
</evidence>
<name>A0ABV6J262_9BACL</name>
<dbReference type="Gene3D" id="3.30.565.10">
    <property type="entry name" value="Histidine kinase-like ATPase, C-terminal domain"/>
    <property type="match status" value="1"/>
</dbReference>